<dbReference type="RefSeq" id="WP_163496059.1">
    <property type="nucleotide sequence ID" value="NZ_CP048711.1"/>
</dbReference>
<keyword evidence="3" id="KW-0812">Transmembrane</keyword>
<feature type="transmembrane region" description="Helical" evidence="3">
    <location>
        <begin position="387"/>
        <end position="405"/>
    </location>
</feature>
<name>A0A6C0U821_9GAMM</name>
<evidence type="ECO:0000256" key="2">
    <source>
        <dbReference type="ARBA" id="ARBA00022803"/>
    </source>
</evidence>
<sequence>MRQALGFGAWAPLLVLVLLLVAVSWLYAPGIHGPALLDDRSSIAVLGDLGVTPRVALDQILGDGSGPLGRPVTMATFVAERFWPDADVATSKTVNIILHGINGVLVVWLFTLLLRSERYPHAFWLGVLGGGLWLASPLFVSTVLYVVQRMAMLATTFMLLALIAYIYWRQRFVRGRSHAWLAALVPACVLLAVYSKESGVVVLPVLVLLELLWFGCRNPDGGRNPWLWRGCWILSAGGAALVVAVFLLVPERLLAHYSLREFTLDERLLTEARILWDYLGQLLWPEVGRMGLYHDDIVVSRSLTDPASTGLAVVGWALVGLLLIIGCRWSLGRQVSFCVLFFLAGHSTESTVLPLELYFEHRNYFPAIGLFLVPALLAATVARRWPVLASPLLAWLGVAILLLTLQTSSQVQLWSDSRLLRFHQVIAHPHSFRANADMAVLYAQAGALSPALEYSRRAHEAGTEQRGDRYIRNLALACIAGKALPVDAQPGPRSLESARPLSSVATMHVFVDMLQDGRCPQLDWIDIANRLASVYLRPGAGATAAADMYSVLAVLENALERYENAYRYTVRFLASEPNNTRGLLMQLHFTTALGKVEEARILKQQLLALQASGELSVADQQTLALYLEQD</sequence>
<feature type="transmembrane region" description="Helical" evidence="3">
    <location>
        <begin position="307"/>
        <end position="325"/>
    </location>
</feature>
<dbReference type="Proteomes" id="UP000477680">
    <property type="component" value="Chromosome"/>
</dbReference>
<protein>
    <recommendedName>
        <fullName evidence="6">Tetratricopeptide repeat protein</fullName>
    </recommendedName>
</protein>
<dbReference type="SUPFAM" id="SSF48452">
    <property type="entry name" value="TPR-like"/>
    <property type="match status" value="1"/>
</dbReference>
<keyword evidence="5" id="KW-1185">Reference proteome</keyword>
<accession>A0A6C0U821</accession>
<feature type="transmembrane region" description="Helical" evidence="3">
    <location>
        <begin position="200"/>
        <end position="216"/>
    </location>
</feature>
<keyword evidence="1" id="KW-0677">Repeat</keyword>
<feature type="transmembrane region" description="Helical" evidence="3">
    <location>
        <begin position="337"/>
        <end position="358"/>
    </location>
</feature>
<reference evidence="4 5" key="1">
    <citation type="submission" date="2020-02" db="EMBL/GenBank/DDBJ databases">
        <title>Genome sequencing for Kineobactrum sp. M2.</title>
        <authorList>
            <person name="Park S.-J."/>
        </authorList>
    </citation>
    <scope>NUCLEOTIDE SEQUENCE [LARGE SCALE GENOMIC DNA]</scope>
    <source>
        <strain evidence="4 5">M2</strain>
    </source>
</reference>
<dbReference type="PANTHER" id="PTHR44227:SF3">
    <property type="entry name" value="PROTEIN O-MANNOSYL-TRANSFERASE TMTC4"/>
    <property type="match status" value="1"/>
</dbReference>
<keyword evidence="2" id="KW-0802">TPR repeat</keyword>
<feature type="transmembrane region" description="Helical" evidence="3">
    <location>
        <begin position="150"/>
        <end position="168"/>
    </location>
</feature>
<dbReference type="EMBL" id="CP048711">
    <property type="protein sequence ID" value="QIB66625.1"/>
    <property type="molecule type" value="Genomic_DNA"/>
</dbReference>
<evidence type="ECO:0000256" key="3">
    <source>
        <dbReference type="SAM" id="Phobius"/>
    </source>
</evidence>
<feature type="transmembrane region" description="Helical" evidence="3">
    <location>
        <begin position="122"/>
        <end position="144"/>
    </location>
</feature>
<dbReference type="InterPro" id="IPR011990">
    <property type="entry name" value="TPR-like_helical_dom_sf"/>
</dbReference>
<gene>
    <name evidence="4" type="ORF">G3T16_15745</name>
</gene>
<feature type="transmembrane region" description="Helical" evidence="3">
    <location>
        <begin position="364"/>
        <end position="382"/>
    </location>
</feature>
<dbReference type="KEGG" id="kim:G3T16_15745"/>
<dbReference type="AlphaFoldDB" id="A0A6C0U821"/>
<evidence type="ECO:0000313" key="4">
    <source>
        <dbReference type="EMBL" id="QIB66625.1"/>
    </source>
</evidence>
<evidence type="ECO:0008006" key="6">
    <source>
        <dbReference type="Google" id="ProtNLM"/>
    </source>
</evidence>
<evidence type="ECO:0000256" key="1">
    <source>
        <dbReference type="ARBA" id="ARBA00022737"/>
    </source>
</evidence>
<evidence type="ECO:0000313" key="5">
    <source>
        <dbReference type="Proteomes" id="UP000477680"/>
    </source>
</evidence>
<dbReference type="InterPro" id="IPR052346">
    <property type="entry name" value="O-mannosyl-transferase_TMTC"/>
</dbReference>
<keyword evidence="3" id="KW-0472">Membrane</keyword>
<feature type="transmembrane region" description="Helical" evidence="3">
    <location>
        <begin position="177"/>
        <end position="194"/>
    </location>
</feature>
<keyword evidence="3" id="KW-1133">Transmembrane helix</keyword>
<dbReference type="PANTHER" id="PTHR44227">
    <property type="match status" value="1"/>
</dbReference>
<feature type="transmembrane region" description="Helical" evidence="3">
    <location>
        <begin position="228"/>
        <end position="249"/>
    </location>
</feature>
<proteinExistence type="predicted"/>
<feature type="transmembrane region" description="Helical" evidence="3">
    <location>
        <begin position="96"/>
        <end position="115"/>
    </location>
</feature>
<feature type="transmembrane region" description="Helical" evidence="3">
    <location>
        <begin position="7"/>
        <end position="28"/>
    </location>
</feature>
<organism evidence="4 5">
    <name type="scientific">Kineobactrum salinum</name>
    <dbReference type="NCBI Taxonomy" id="2708301"/>
    <lineage>
        <taxon>Bacteria</taxon>
        <taxon>Pseudomonadati</taxon>
        <taxon>Pseudomonadota</taxon>
        <taxon>Gammaproteobacteria</taxon>
        <taxon>Cellvibrionales</taxon>
        <taxon>Halieaceae</taxon>
        <taxon>Kineobactrum</taxon>
    </lineage>
</organism>